<reference evidence="2" key="1">
    <citation type="journal article" date="2018" name="Nat. Plants">
        <title>Whole-genome landscape of Medicago truncatula symbiotic genes.</title>
        <authorList>
            <person name="Pecrix Y."/>
            <person name="Staton S.E."/>
            <person name="Sallet E."/>
            <person name="Lelandais-Briere C."/>
            <person name="Moreau S."/>
            <person name="Carrere S."/>
            <person name="Blein T."/>
            <person name="Jardinaud M.F."/>
            <person name="Latrasse D."/>
            <person name="Zouine M."/>
            <person name="Zahm M."/>
            <person name="Kreplak J."/>
            <person name="Mayjonade B."/>
            <person name="Satge C."/>
            <person name="Perez M."/>
            <person name="Cauet S."/>
            <person name="Marande W."/>
            <person name="Chantry-Darmon C."/>
            <person name="Lopez-Roques C."/>
            <person name="Bouchez O."/>
            <person name="Berard A."/>
            <person name="Debelle F."/>
            <person name="Munos S."/>
            <person name="Bendahmane A."/>
            <person name="Berges H."/>
            <person name="Niebel A."/>
            <person name="Buitink J."/>
            <person name="Frugier F."/>
            <person name="Benhamed M."/>
            <person name="Crespi M."/>
            <person name="Gouzy J."/>
            <person name="Gamas P."/>
        </authorList>
    </citation>
    <scope>NUCLEOTIDE SEQUENCE [LARGE SCALE GENOMIC DNA]</scope>
    <source>
        <strain evidence="2">cv. Jemalong A17</strain>
    </source>
</reference>
<name>A0A396JCI9_MEDTR</name>
<dbReference type="Proteomes" id="UP000265566">
    <property type="component" value="Chromosome 2"/>
</dbReference>
<sequence length="116" mass="12915">MSVGLNMAEALVHAPSRSQSIPQVSVKTQRLEELAIKQSRQLIPVTPSIPKALCYQISAATTLRQIVVPDFSVMVNGGRYPAISAIIMSYRTVIAPYNEEPRTVHLKEDYVLVVHW</sequence>
<dbReference type="EMBL" id="PSQE01000002">
    <property type="protein sequence ID" value="RHN74023.1"/>
    <property type="molecule type" value="Genomic_DNA"/>
</dbReference>
<protein>
    <submittedName>
        <fullName evidence="1">Uncharacterized protein</fullName>
    </submittedName>
</protein>
<accession>A0A396JCI9</accession>
<gene>
    <name evidence="1" type="ORF">MtrunA17_Chr2g0305081</name>
</gene>
<dbReference type="AlphaFoldDB" id="A0A396JCI9"/>
<evidence type="ECO:0000313" key="1">
    <source>
        <dbReference type="EMBL" id="RHN74023.1"/>
    </source>
</evidence>
<dbReference type="PANTHER" id="PTHR34112">
    <property type="entry name" value="C-JUN-AMINO-TERMINAL KINASE-INTERACTING PROTEIN"/>
    <property type="match status" value="1"/>
</dbReference>
<comment type="caution">
    <text evidence="1">The sequence shown here is derived from an EMBL/GenBank/DDBJ whole genome shotgun (WGS) entry which is preliminary data.</text>
</comment>
<organism evidence="1 2">
    <name type="scientific">Medicago truncatula</name>
    <name type="common">Barrel medic</name>
    <name type="synonym">Medicago tribuloides</name>
    <dbReference type="NCBI Taxonomy" id="3880"/>
    <lineage>
        <taxon>Eukaryota</taxon>
        <taxon>Viridiplantae</taxon>
        <taxon>Streptophyta</taxon>
        <taxon>Embryophyta</taxon>
        <taxon>Tracheophyta</taxon>
        <taxon>Spermatophyta</taxon>
        <taxon>Magnoliopsida</taxon>
        <taxon>eudicotyledons</taxon>
        <taxon>Gunneridae</taxon>
        <taxon>Pentapetalae</taxon>
        <taxon>rosids</taxon>
        <taxon>fabids</taxon>
        <taxon>Fabales</taxon>
        <taxon>Fabaceae</taxon>
        <taxon>Papilionoideae</taxon>
        <taxon>50 kb inversion clade</taxon>
        <taxon>NPAAA clade</taxon>
        <taxon>Hologalegina</taxon>
        <taxon>IRL clade</taxon>
        <taxon>Trifolieae</taxon>
        <taxon>Medicago</taxon>
    </lineage>
</organism>
<evidence type="ECO:0000313" key="2">
    <source>
        <dbReference type="Proteomes" id="UP000265566"/>
    </source>
</evidence>
<proteinExistence type="predicted"/>
<dbReference type="PANTHER" id="PTHR34112:SF8">
    <property type="entry name" value="MEDIATOR OF RNA POLYMERASE II TRANSCRIPTION SUBUNIT 1"/>
    <property type="match status" value="1"/>
</dbReference>
<dbReference type="Gramene" id="rna9949">
    <property type="protein sequence ID" value="RHN74023.1"/>
    <property type="gene ID" value="gene9949"/>
</dbReference>